<dbReference type="InterPro" id="IPR014721">
    <property type="entry name" value="Ribsml_uS5_D2-typ_fold_subgr"/>
</dbReference>
<reference evidence="15 16" key="1">
    <citation type="submission" date="2020-08" db="EMBL/GenBank/DDBJ databases">
        <title>Genomic Encyclopedia of Type Strains, Phase III (KMG-III): the genomes of soil and plant-associated and newly described type strains.</title>
        <authorList>
            <person name="Whitman W."/>
        </authorList>
    </citation>
    <scope>NUCLEOTIDE SEQUENCE [LARGE SCALE GENOMIC DNA]</scope>
    <source>
        <strain evidence="15 16">CECT 8577</strain>
    </source>
</reference>
<evidence type="ECO:0000256" key="11">
    <source>
        <dbReference type="HAMAP-Rule" id="MF_01498"/>
    </source>
</evidence>
<comment type="function">
    <text evidence="13">DNA-dependent ATPase involved in processing of recombination intermediates, plays a role in repairing DNA breaks. Stimulates the branch migration of RecA-mediated strand transfer reactions, allowing the 3' invading strand to extend heteroduplex DNA faster. Binds ssDNA in the presence of ADP but not other nucleotides, has ATPase activity that is stimulated by ssDNA and various branched DNA structures, but inhibited by SSB. Does not have RecA's homology-searching function.</text>
</comment>
<evidence type="ECO:0000313" key="15">
    <source>
        <dbReference type="EMBL" id="MBB3050231.1"/>
    </source>
</evidence>
<dbReference type="InterPro" id="IPR027417">
    <property type="entry name" value="P-loop_NTPase"/>
</dbReference>
<dbReference type="InterPro" id="IPR041166">
    <property type="entry name" value="Rubredoxin_2"/>
</dbReference>
<dbReference type="NCBIfam" id="TIGR00416">
    <property type="entry name" value="sms"/>
    <property type="match status" value="1"/>
</dbReference>
<dbReference type="GO" id="GO:0016787">
    <property type="term" value="F:hydrolase activity"/>
    <property type="evidence" value="ECO:0007669"/>
    <property type="project" value="UniProtKB-KW"/>
</dbReference>
<keyword evidence="6 13" id="KW-0862">Zinc</keyword>
<dbReference type="Gene3D" id="3.40.50.300">
    <property type="entry name" value="P-loop containing nucleotide triphosphate hydrolases"/>
    <property type="match status" value="1"/>
</dbReference>
<feature type="binding site" evidence="11">
    <location>
        <begin position="95"/>
        <end position="102"/>
    </location>
    <ligand>
        <name>ATP</name>
        <dbReference type="ChEBI" id="CHEBI:30616"/>
    </ligand>
</feature>
<keyword evidence="16" id="KW-1185">Reference proteome</keyword>
<comment type="caution">
    <text evidence="15">The sequence shown here is derived from an EMBL/GenBank/DDBJ whole genome shotgun (WGS) entry which is preliminary data.</text>
</comment>
<evidence type="ECO:0000256" key="13">
    <source>
        <dbReference type="RuleBase" id="RU003555"/>
    </source>
</evidence>
<evidence type="ECO:0000256" key="4">
    <source>
        <dbReference type="ARBA" id="ARBA00022771"/>
    </source>
</evidence>
<evidence type="ECO:0000256" key="2">
    <source>
        <dbReference type="ARBA" id="ARBA00022741"/>
    </source>
</evidence>
<evidence type="ECO:0000256" key="12">
    <source>
        <dbReference type="NCBIfam" id="TIGR00416"/>
    </source>
</evidence>
<evidence type="ECO:0000256" key="3">
    <source>
        <dbReference type="ARBA" id="ARBA00022763"/>
    </source>
</evidence>
<dbReference type="GO" id="GO:0140664">
    <property type="term" value="F:ATP-dependent DNA damage sensor activity"/>
    <property type="evidence" value="ECO:0007669"/>
    <property type="project" value="InterPro"/>
</dbReference>
<dbReference type="Gene3D" id="3.30.230.10">
    <property type="match status" value="1"/>
</dbReference>
<dbReference type="PANTHER" id="PTHR32472">
    <property type="entry name" value="DNA REPAIR PROTEIN RADA"/>
    <property type="match status" value="1"/>
</dbReference>
<dbReference type="GO" id="GO:0008270">
    <property type="term" value="F:zinc ion binding"/>
    <property type="evidence" value="ECO:0007669"/>
    <property type="project" value="UniProtKB-KW"/>
</dbReference>
<dbReference type="SMART" id="SM00382">
    <property type="entry name" value="AAA"/>
    <property type="match status" value="1"/>
</dbReference>
<keyword evidence="8 11" id="KW-0346">Stress response</keyword>
<evidence type="ECO:0000256" key="7">
    <source>
        <dbReference type="ARBA" id="ARBA00022840"/>
    </source>
</evidence>
<keyword evidence="3 11" id="KW-0227">DNA damage</keyword>
<keyword evidence="10 11" id="KW-0234">DNA repair</keyword>
<proteinExistence type="inferred from homology"/>
<feature type="domain" description="RecA family profile 1" evidence="14">
    <location>
        <begin position="66"/>
        <end position="216"/>
    </location>
</feature>
<dbReference type="PANTHER" id="PTHR32472:SF10">
    <property type="entry name" value="DNA REPAIR PROTEIN RADA-LIKE PROTEIN"/>
    <property type="match status" value="1"/>
</dbReference>
<comment type="domain">
    <text evidence="11">The middle region has homology to RecA with ATPase motifs including the RadA KNRFG motif, while the C-terminus is homologous to Lon protease.</text>
</comment>
<dbReference type="Pfam" id="PF18073">
    <property type="entry name" value="Zn_ribbon_LapB"/>
    <property type="match status" value="1"/>
</dbReference>
<evidence type="ECO:0000256" key="6">
    <source>
        <dbReference type="ARBA" id="ARBA00022833"/>
    </source>
</evidence>
<sequence>MAKKTSSTYRCAECGYEVAKWVGRCPECQAWGTIEERGDARPQVARVAAGAPSAPARPIAQVDVESSRASPTGVSELDRVLGGGLVPGVVVLLAGEPGVGKSTLLLEVAYRWAAESGSAALYVTGEESAGQVRLRAERTGNVDDSMFLAAESDLSALLGHVDDVKPGLLIVDSVQTMSSPQVESSPGGVTQVRAVTAALVALAKERGLPVVLVGHVTKEGSVAGPRVLEHLVDVVLHFEGDRHSTLRMVRGVKNRFGAADEIGCFELRDDGIVGVPDPSGLFVNRHAEAVPGTAVTVTVEGKRPLLAEVQALVGKSYLNQPRRAVSGLDSSRVSMVLAVLEKRGGAALGDKDVYVATVGGMKVTEPAVDLAAALAVSSAFADEALSPKLVAIGEVGLAGEVRRVTGVGRRLTEAARMGFTHALVPPDPGPLPDGIKALQVADLASAVHAVQYVPG</sequence>
<evidence type="ECO:0000256" key="8">
    <source>
        <dbReference type="ARBA" id="ARBA00023016"/>
    </source>
</evidence>
<dbReference type="Pfam" id="PF13481">
    <property type="entry name" value="AAA_25"/>
    <property type="match status" value="1"/>
</dbReference>
<keyword evidence="7 11" id="KW-0067">ATP-binding</keyword>
<evidence type="ECO:0000256" key="5">
    <source>
        <dbReference type="ARBA" id="ARBA00022801"/>
    </source>
</evidence>
<protein>
    <recommendedName>
        <fullName evidence="11 12">DNA repair protein RadA</fullName>
    </recommendedName>
</protein>
<keyword evidence="1 11" id="KW-0479">Metal-binding</keyword>
<keyword evidence="2 11" id="KW-0547">Nucleotide-binding</keyword>
<dbReference type="FunFam" id="3.40.50.300:FF:000050">
    <property type="entry name" value="DNA repair protein RadA"/>
    <property type="match status" value="1"/>
</dbReference>
<evidence type="ECO:0000256" key="9">
    <source>
        <dbReference type="ARBA" id="ARBA00023125"/>
    </source>
</evidence>
<gene>
    <name evidence="11" type="primary">radA</name>
    <name evidence="15" type="ORF">FHS23_001226</name>
</gene>
<evidence type="ECO:0000256" key="1">
    <source>
        <dbReference type="ARBA" id="ARBA00022723"/>
    </source>
</evidence>
<feature type="short sequence motif" description="RadA KNRFG motif" evidence="11">
    <location>
        <begin position="253"/>
        <end position="257"/>
    </location>
</feature>
<dbReference type="EMBL" id="JACHWU010000001">
    <property type="protein sequence ID" value="MBB3050231.1"/>
    <property type="molecule type" value="Genomic_DNA"/>
</dbReference>
<keyword evidence="9 11" id="KW-0238">DNA-binding</keyword>
<evidence type="ECO:0000256" key="10">
    <source>
        <dbReference type="ARBA" id="ARBA00023204"/>
    </source>
</evidence>
<dbReference type="GO" id="GO:0005524">
    <property type="term" value="F:ATP binding"/>
    <property type="evidence" value="ECO:0007669"/>
    <property type="project" value="UniProtKB-UniRule"/>
</dbReference>
<feature type="region of interest" description="Lon-protease-like" evidence="11">
    <location>
        <begin position="352"/>
        <end position="455"/>
    </location>
</feature>
<comment type="similarity">
    <text evidence="11 13">Belongs to the RecA family. RadA subfamily.</text>
</comment>
<dbReference type="PRINTS" id="PR01874">
    <property type="entry name" value="DNAREPAIRADA"/>
</dbReference>
<dbReference type="InterPro" id="IPR020568">
    <property type="entry name" value="Ribosomal_Su5_D2-typ_SF"/>
</dbReference>
<dbReference type="RefSeq" id="WP_183649096.1">
    <property type="nucleotide sequence ID" value="NZ_JACHWU010000001.1"/>
</dbReference>
<name>A0A839RWV0_9PSEU</name>
<dbReference type="AlphaFoldDB" id="A0A839RWV0"/>
<dbReference type="SUPFAM" id="SSF54211">
    <property type="entry name" value="Ribosomal protein S5 domain 2-like"/>
    <property type="match status" value="1"/>
</dbReference>
<keyword evidence="5" id="KW-0378">Hydrolase</keyword>
<organism evidence="15 16">
    <name type="scientific">Prauserella isguenensis</name>
    <dbReference type="NCBI Taxonomy" id="1470180"/>
    <lineage>
        <taxon>Bacteria</taxon>
        <taxon>Bacillati</taxon>
        <taxon>Actinomycetota</taxon>
        <taxon>Actinomycetes</taxon>
        <taxon>Pseudonocardiales</taxon>
        <taxon>Pseudonocardiaceae</taxon>
        <taxon>Prauserella</taxon>
    </lineage>
</organism>
<dbReference type="InterPro" id="IPR020588">
    <property type="entry name" value="RecA_ATP-bd"/>
</dbReference>
<evidence type="ECO:0000259" key="14">
    <source>
        <dbReference type="PROSITE" id="PS50162"/>
    </source>
</evidence>
<dbReference type="PROSITE" id="PS50162">
    <property type="entry name" value="RECA_2"/>
    <property type="match status" value="1"/>
</dbReference>
<dbReference type="InterPro" id="IPR004504">
    <property type="entry name" value="DNA_repair_RadA"/>
</dbReference>
<dbReference type="GO" id="GO:0005829">
    <property type="term" value="C:cytosol"/>
    <property type="evidence" value="ECO:0007669"/>
    <property type="project" value="TreeGrafter"/>
</dbReference>
<dbReference type="Pfam" id="PF13541">
    <property type="entry name" value="ChlI"/>
    <property type="match status" value="1"/>
</dbReference>
<dbReference type="HAMAP" id="MF_01498">
    <property type="entry name" value="RadA_bact"/>
    <property type="match status" value="1"/>
</dbReference>
<dbReference type="GO" id="GO:0000725">
    <property type="term" value="P:recombinational repair"/>
    <property type="evidence" value="ECO:0007669"/>
    <property type="project" value="UniProtKB-UniRule"/>
</dbReference>
<comment type="function">
    <text evidence="11">Plays a role in repairing double-strand DNA breaks, probably involving stabilizing or processing branched DNA or blocked replication forks.</text>
</comment>
<accession>A0A839RWV0</accession>
<dbReference type="InterPro" id="IPR003593">
    <property type="entry name" value="AAA+_ATPase"/>
</dbReference>
<dbReference type="GO" id="GO:0003684">
    <property type="term" value="F:damaged DNA binding"/>
    <property type="evidence" value="ECO:0007669"/>
    <property type="project" value="InterPro"/>
</dbReference>
<keyword evidence="4 13" id="KW-0863">Zinc-finger</keyword>
<evidence type="ECO:0000313" key="16">
    <source>
        <dbReference type="Proteomes" id="UP000550714"/>
    </source>
</evidence>
<dbReference type="Proteomes" id="UP000550714">
    <property type="component" value="Unassembled WGS sequence"/>
</dbReference>
<dbReference type="SUPFAM" id="SSF52540">
    <property type="entry name" value="P-loop containing nucleoside triphosphate hydrolases"/>
    <property type="match status" value="1"/>
</dbReference>